<sequence>MHLLRERKEIRKYLDQVGCVKKKTENLMKQDGKFSSSM</sequence>
<organism evidence="1 2">
    <name type="scientific">Cardiocondyla obscurior</name>
    <dbReference type="NCBI Taxonomy" id="286306"/>
    <lineage>
        <taxon>Eukaryota</taxon>
        <taxon>Metazoa</taxon>
        <taxon>Ecdysozoa</taxon>
        <taxon>Arthropoda</taxon>
        <taxon>Hexapoda</taxon>
        <taxon>Insecta</taxon>
        <taxon>Pterygota</taxon>
        <taxon>Neoptera</taxon>
        <taxon>Endopterygota</taxon>
        <taxon>Hymenoptera</taxon>
        <taxon>Apocrita</taxon>
        <taxon>Aculeata</taxon>
        <taxon>Formicoidea</taxon>
        <taxon>Formicidae</taxon>
        <taxon>Myrmicinae</taxon>
        <taxon>Cardiocondyla</taxon>
    </lineage>
</organism>
<dbReference type="EMBL" id="JADYXP020000002">
    <property type="protein sequence ID" value="KAL0129448.1"/>
    <property type="molecule type" value="Genomic_DNA"/>
</dbReference>
<protein>
    <submittedName>
        <fullName evidence="1">Uncharacterized protein</fullName>
    </submittedName>
</protein>
<evidence type="ECO:0000313" key="2">
    <source>
        <dbReference type="Proteomes" id="UP001430953"/>
    </source>
</evidence>
<proteinExistence type="predicted"/>
<reference evidence="1 2" key="1">
    <citation type="submission" date="2023-03" db="EMBL/GenBank/DDBJ databases">
        <title>High recombination rates correlate with genetic variation in Cardiocondyla obscurior ants.</title>
        <authorList>
            <person name="Errbii M."/>
        </authorList>
    </citation>
    <scope>NUCLEOTIDE SEQUENCE [LARGE SCALE GENOMIC DNA]</scope>
    <source>
        <strain evidence="1">Alpha-2009</strain>
        <tissue evidence="1">Whole body</tissue>
    </source>
</reference>
<name>A0AAW2GQD4_9HYME</name>
<dbReference type="Proteomes" id="UP001430953">
    <property type="component" value="Unassembled WGS sequence"/>
</dbReference>
<dbReference type="AlphaFoldDB" id="A0AAW2GQD4"/>
<comment type="caution">
    <text evidence="1">The sequence shown here is derived from an EMBL/GenBank/DDBJ whole genome shotgun (WGS) entry which is preliminary data.</text>
</comment>
<accession>A0AAW2GQD4</accession>
<gene>
    <name evidence="1" type="ORF">PUN28_001611</name>
</gene>
<keyword evidence="2" id="KW-1185">Reference proteome</keyword>
<evidence type="ECO:0000313" key="1">
    <source>
        <dbReference type="EMBL" id="KAL0129448.1"/>
    </source>
</evidence>